<feature type="domain" description="Menorin-like" evidence="2">
    <location>
        <begin position="68"/>
        <end position="302"/>
    </location>
</feature>
<dbReference type="PANTHER" id="PTHR21184">
    <property type="entry name" value="MENORIN (DENDRITIC BRANCHING PROTEIN)"/>
    <property type="match status" value="1"/>
</dbReference>
<dbReference type="InterPro" id="IPR019356">
    <property type="entry name" value="Menorin_dom"/>
</dbReference>
<dbReference type="Pfam" id="PF10223">
    <property type="entry name" value="Menorin_N"/>
    <property type="match status" value="2"/>
</dbReference>
<sequence length="575" mass="64982">HRMAKDYNITLTNGKVKRNRLRNAIIAVVLAIIAVAIVITLIVVSLQQQTDPAFDSAGDPLKYFKLDDAMKVTWYHGANSKAQIQEALAGNYKMIEGDIVYRYQGLTNQTSELIMAHPPNIDSDLTLSEWLNDILNRNDKAPKLDFKNEEVVAPSLQMLKAKGKKVSQPVWVNADLVKGPGGDAPNFNAARFFTAVNTHFPRVTLSLGWTTSHGYNYTKQHIESLWQLIQNVTQPITFPARASSFKYAWTHFKWLLGKSNGYTITAWTPASAEVSWEGADPYDLLYVRNDCDKKKIYYDLKGPKYVIFQQLAETAGSLFNYLPGLAAERDGVKVTWAHAANSKQQLKNALNSEVMMLEADVLLRGQGTANQTDIPIMAHPPLIDSDNTLEEWLKSVIPSNKGIKLDFKSIEVFEPSLKILNNSKTNLKRPVWINADILAGPNGKAQPVNATEFKRLVLKYFPECTLSIGWTTGYNNSGVNEIYTRGMVQEMADYAKEFKQPITFPIRASLVKASWENLSYLLDQSRSYTLTIWSSKNDNVNSDDMVYVRNNYDIDRIYYDLPEPLLSDFLRKIKK</sequence>
<dbReference type="Proteomes" id="UP000749559">
    <property type="component" value="Unassembled WGS sequence"/>
</dbReference>
<keyword evidence="4" id="KW-1185">Reference proteome</keyword>
<feature type="non-terminal residue" evidence="3">
    <location>
        <position position="575"/>
    </location>
</feature>
<dbReference type="GO" id="GO:0005615">
    <property type="term" value="C:extracellular space"/>
    <property type="evidence" value="ECO:0007669"/>
    <property type="project" value="TreeGrafter"/>
</dbReference>
<reference evidence="3" key="1">
    <citation type="submission" date="2022-03" db="EMBL/GenBank/DDBJ databases">
        <authorList>
            <person name="Martin C."/>
        </authorList>
    </citation>
    <scope>NUCLEOTIDE SEQUENCE</scope>
</reference>
<gene>
    <name evidence="3" type="ORF">OFUS_LOCUS18566</name>
</gene>
<comment type="caution">
    <text evidence="3">The sequence shown here is derived from an EMBL/GenBank/DDBJ whole genome shotgun (WGS) entry which is preliminary data.</text>
</comment>
<dbReference type="PANTHER" id="PTHR21184:SF6">
    <property type="entry name" value="CONSERVED PLASMA MEMBRANE PROTEIN"/>
    <property type="match status" value="1"/>
</dbReference>
<evidence type="ECO:0000313" key="4">
    <source>
        <dbReference type="Proteomes" id="UP000749559"/>
    </source>
</evidence>
<evidence type="ECO:0000259" key="2">
    <source>
        <dbReference type="Pfam" id="PF10223"/>
    </source>
</evidence>
<accession>A0A8J1UL26</accession>
<evidence type="ECO:0000256" key="1">
    <source>
        <dbReference type="ARBA" id="ARBA00044953"/>
    </source>
</evidence>
<organism evidence="3 4">
    <name type="scientific">Owenia fusiformis</name>
    <name type="common">Polychaete worm</name>
    <dbReference type="NCBI Taxonomy" id="6347"/>
    <lineage>
        <taxon>Eukaryota</taxon>
        <taxon>Metazoa</taxon>
        <taxon>Spiralia</taxon>
        <taxon>Lophotrochozoa</taxon>
        <taxon>Annelida</taxon>
        <taxon>Polychaeta</taxon>
        <taxon>Sedentaria</taxon>
        <taxon>Canalipalpata</taxon>
        <taxon>Sabellida</taxon>
        <taxon>Oweniida</taxon>
        <taxon>Oweniidae</taxon>
        <taxon>Owenia</taxon>
    </lineage>
</organism>
<dbReference type="AlphaFoldDB" id="A0A8J1UL26"/>
<protein>
    <recommendedName>
        <fullName evidence="2">Menorin-like domain-containing protein</fullName>
    </recommendedName>
</protein>
<name>A0A8J1UL26_OWEFU</name>
<proteinExistence type="inferred from homology"/>
<dbReference type="EMBL" id="CAIIXF020000009">
    <property type="protein sequence ID" value="CAH1793756.1"/>
    <property type="molecule type" value="Genomic_DNA"/>
</dbReference>
<comment type="similarity">
    <text evidence="1">Belongs to the menorin family.</text>
</comment>
<evidence type="ECO:0000313" key="3">
    <source>
        <dbReference type="EMBL" id="CAH1793756.1"/>
    </source>
</evidence>
<dbReference type="OrthoDB" id="413402at2759"/>
<feature type="domain" description="Menorin-like" evidence="2">
    <location>
        <begin position="330"/>
        <end position="565"/>
    </location>
</feature>